<name>A0A399IQY9_9CLOT</name>
<accession>A0A399IQY9</accession>
<evidence type="ECO:0000313" key="1">
    <source>
        <dbReference type="EMBL" id="RII35458.1"/>
    </source>
</evidence>
<comment type="caution">
    <text evidence="1">The sequence shown here is derived from an EMBL/GenBank/DDBJ whole genome shotgun (WGS) entry which is preliminary data.</text>
</comment>
<proteinExistence type="predicted"/>
<reference evidence="1 2" key="1">
    <citation type="submission" date="2018-08" db="EMBL/GenBank/DDBJ databases">
        <title>Genome of Clostridium chromiireducens C1, DSM12136.</title>
        <authorList>
            <person name="Xing M."/>
            <person name="Wei Y."/>
            <person name="Ang E.L."/>
            <person name="Zhao H."/>
            <person name="Zhang Y."/>
        </authorList>
    </citation>
    <scope>NUCLEOTIDE SEQUENCE [LARGE SCALE GENOMIC DNA]</scope>
    <source>
        <strain evidence="1 2">C1</strain>
    </source>
</reference>
<protein>
    <submittedName>
        <fullName evidence="1">Uncharacterized protein</fullName>
    </submittedName>
</protein>
<dbReference type="RefSeq" id="WP_119366479.1">
    <property type="nucleotide sequence ID" value="NZ_QXDJ01000002.1"/>
</dbReference>
<dbReference type="AlphaFoldDB" id="A0A399IQY9"/>
<gene>
    <name evidence="1" type="ORF">D2A34_09710</name>
</gene>
<evidence type="ECO:0000313" key="2">
    <source>
        <dbReference type="Proteomes" id="UP000265930"/>
    </source>
</evidence>
<organism evidence="1 2">
    <name type="scientific">Clostridium chromiireducens</name>
    <dbReference type="NCBI Taxonomy" id="225345"/>
    <lineage>
        <taxon>Bacteria</taxon>
        <taxon>Bacillati</taxon>
        <taxon>Bacillota</taxon>
        <taxon>Clostridia</taxon>
        <taxon>Eubacteriales</taxon>
        <taxon>Clostridiaceae</taxon>
        <taxon>Clostridium</taxon>
    </lineage>
</organism>
<dbReference type="Proteomes" id="UP000265930">
    <property type="component" value="Unassembled WGS sequence"/>
</dbReference>
<sequence>MKDNGIINFSGHEREYEEINYPHCLVGKKFFPYKDEGIDWEIFTIDELRELAQKSELNVLNCERGKIYREEEGTIIHCVCRK</sequence>
<dbReference type="EMBL" id="QXDJ01000002">
    <property type="protein sequence ID" value="RII35458.1"/>
    <property type="molecule type" value="Genomic_DNA"/>
</dbReference>